<keyword evidence="3" id="KW-1185">Reference proteome</keyword>
<gene>
    <name evidence="2" type="ORF">FA13DRAFT_351757</name>
</gene>
<comment type="caution">
    <text evidence="2">The sequence shown here is derived from an EMBL/GenBank/DDBJ whole genome shotgun (WGS) entry which is preliminary data.</text>
</comment>
<dbReference type="AlphaFoldDB" id="A0A4Y7TCC9"/>
<organism evidence="2 3">
    <name type="scientific">Coprinellus micaceus</name>
    <name type="common">Glistening ink-cap mushroom</name>
    <name type="synonym">Coprinus micaceus</name>
    <dbReference type="NCBI Taxonomy" id="71717"/>
    <lineage>
        <taxon>Eukaryota</taxon>
        <taxon>Fungi</taxon>
        <taxon>Dikarya</taxon>
        <taxon>Basidiomycota</taxon>
        <taxon>Agaricomycotina</taxon>
        <taxon>Agaricomycetes</taxon>
        <taxon>Agaricomycetidae</taxon>
        <taxon>Agaricales</taxon>
        <taxon>Agaricineae</taxon>
        <taxon>Psathyrellaceae</taxon>
        <taxon>Coprinellus</taxon>
    </lineage>
</organism>
<name>A0A4Y7TCC9_COPMI</name>
<reference evidence="2 3" key="1">
    <citation type="journal article" date="2019" name="Nat. Ecol. Evol.">
        <title>Megaphylogeny resolves global patterns of mushroom evolution.</title>
        <authorList>
            <person name="Varga T."/>
            <person name="Krizsan K."/>
            <person name="Foldi C."/>
            <person name="Dima B."/>
            <person name="Sanchez-Garcia M."/>
            <person name="Sanchez-Ramirez S."/>
            <person name="Szollosi G.J."/>
            <person name="Szarkandi J.G."/>
            <person name="Papp V."/>
            <person name="Albert L."/>
            <person name="Andreopoulos W."/>
            <person name="Angelini C."/>
            <person name="Antonin V."/>
            <person name="Barry K.W."/>
            <person name="Bougher N.L."/>
            <person name="Buchanan P."/>
            <person name="Buyck B."/>
            <person name="Bense V."/>
            <person name="Catcheside P."/>
            <person name="Chovatia M."/>
            <person name="Cooper J."/>
            <person name="Damon W."/>
            <person name="Desjardin D."/>
            <person name="Finy P."/>
            <person name="Geml J."/>
            <person name="Haridas S."/>
            <person name="Hughes K."/>
            <person name="Justo A."/>
            <person name="Karasinski D."/>
            <person name="Kautmanova I."/>
            <person name="Kiss B."/>
            <person name="Kocsube S."/>
            <person name="Kotiranta H."/>
            <person name="LaButti K.M."/>
            <person name="Lechner B.E."/>
            <person name="Liimatainen K."/>
            <person name="Lipzen A."/>
            <person name="Lukacs Z."/>
            <person name="Mihaltcheva S."/>
            <person name="Morgado L.N."/>
            <person name="Niskanen T."/>
            <person name="Noordeloos M.E."/>
            <person name="Ohm R.A."/>
            <person name="Ortiz-Santana B."/>
            <person name="Ovrebo C."/>
            <person name="Racz N."/>
            <person name="Riley R."/>
            <person name="Savchenko A."/>
            <person name="Shiryaev A."/>
            <person name="Soop K."/>
            <person name="Spirin V."/>
            <person name="Szebenyi C."/>
            <person name="Tomsovsky M."/>
            <person name="Tulloss R.E."/>
            <person name="Uehling J."/>
            <person name="Grigoriev I.V."/>
            <person name="Vagvolgyi C."/>
            <person name="Papp T."/>
            <person name="Martin F.M."/>
            <person name="Miettinen O."/>
            <person name="Hibbett D.S."/>
            <person name="Nagy L.G."/>
        </authorList>
    </citation>
    <scope>NUCLEOTIDE SEQUENCE [LARGE SCALE GENOMIC DNA]</scope>
    <source>
        <strain evidence="2 3">FP101781</strain>
    </source>
</reference>
<dbReference type="EMBL" id="QPFP01000019">
    <property type="protein sequence ID" value="TEB31209.1"/>
    <property type="molecule type" value="Genomic_DNA"/>
</dbReference>
<feature type="compositionally biased region" description="Polar residues" evidence="1">
    <location>
        <begin position="1"/>
        <end position="12"/>
    </location>
</feature>
<protein>
    <submittedName>
        <fullName evidence="2">Uncharacterized protein</fullName>
    </submittedName>
</protein>
<feature type="region of interest" description="Disordered" evidence="1">
    <location>
        <begin position="1"/>
        <end position="27"/>
    </location>
</feature>
<evidence type="ECO:0000313" key="2">
    <source>
        <dbReference type="EMBL" id="TEB31209.1"/>
    </source>
</evidence>
<evidence type="ECO:0000313" key="3">
    <source>
        <dbReference type="Proteomes" id="UP000298030"/>
    </source>
</evidence>
<proteinExistence type="predicted"/>
<sequence>MHTTPILRNQETPLPIPPDSHPGSMPRRRAHAWIRFAHCLTPARSPPPARLQSQNEHPLACTRTPHTSGSTCKCCPDRRGHASLVYHRVLQHPEQRACLHLLQQSHAPRPCSSRSHSGIPHPARVRLMHAVEVGMEADDRSRRGIRNVRWTICWTPAPSVALVHVGVMREEPMSMGLSVGLVVGLGGA</sequence>
<accession>A0A4Y7TCC9</accession>
<feature type="region of interest" description="Disordered" evidence="1">
    <location>
        <begin position="44"/>
        <end position="67"/>
    </location>
</feature>
<evidence type="ECO:0000256" key="1">
    <source>
        <dbReference type="SAM" id="MobiDB-lite"/>
    </source>
</evidence>
<dbReference type="Proteomes" id="UP000298030">
    <property type="component" value="Unassembled WGS sequence"/>
</dbReference>